<dbReference type="Proteomes" id="UP000612361">
    <property type="component" value="Unassembled WGS sequence"/>
</dbReference>
<evidence type="ECO:0000256" key="1">
    <source>
        <dbReference type="SAM" id="MobiDB-lite"/>
    </source>
</evidence>
<feature type="compositionally biased region" description="Polar residues" evidence="1">
    <location>
        <begin position="45"/>
        <end position="55"/>
    </location>
</feature>
<feature type="chain" id="PRO_5037530223" evidence="2">
    <location>
        <begin position="23"/>
        <end position="88"/>
    </location>
</feature>
<protein>
    <submittedName>
        <fullName evidence="3">DUF2282 domain-containing protein</fullName>
    </submittedName>
</protein>
<reference evidence="3" key="1">
    <citation type="submission" date="2020-08" db="EMBL/GenBank/DDBJ databases">
        <title>Novel species isolated from subtropical streams in China.</title>
        <authorList>
            <person name="Lu H."/>
        </authorList>
    </citation>
    <scope>NUCLEOTIDE SEQUENCE</scope>
    <source>
        <strain evidence="3">CY7W</strain>
    </source>
</reference>
<organism evidence="3 4">
    <name type="scientific">Undibacterium rugosum</name>
    <dbReference type="NCBI Taxonomy" id="2762291"/>
    <lineage>
        <taxon>Bacteria</taxon>
        <taxon>Pseudomonadati</taxon>
        <taxon>Pseudomonadota</taxon>
        <taxon>Betaproteobacteria</taxon>
        <taxon>Burkholderiales</taxon>
        <taxon>Oxalobacteraceae</taxon>
        <taxon>Undibacterium</taxon>
    </lineage>
</organism>
<feature type="compositionally biased region" description="Basic and acidic residues" evidence="1">
    <location>
        <begin position="59"/>
        <end position="70"/>
    </location>
</feature>
<evidence type="ECO:0000313" key="3">
    <source>
        <dbReference type="EMBL" id="MBC3934575.1"/>
    </source>
</evidence>
<dbReference type="Pfam" id="PF10048">
    <property type="entry name" value="DUF2282"/>
    <property type="match status" value="1"/>
</dbReference>
<dbReference type="RefSeq" id="WP_186880184.1">
    <property type="nucleotide sequence ID" value="NZ_JACOGG010000003.1"/>
</dbReference>
<evidence type="ECO:0000256" key="2">
    <source>
        <dbReference type="SAM" id="SignalP"/>
    </source>
</evidence>
<gene>
    <name evidence="3" type="ORF">H8K47_04320</name>
</gene>
<feature type="region of interest" description="Disordered" evidence="1">
    <location>
        <begin position="44"/>
        <end position="88"/>
    </location>
</feature>
<name>A0A923I8G7_9BURK</name>
<comment type="caution">
    <text evidence="3">The sequence shown here is derived from an EMBL/GenBank/DDBJ whole genome shotgun (WGS) entry which is preliminary data.</text>
</comment>
<dbReference type="AlphaFoldDB" id="A0A923I8G7"/>
<accession>A0A923I8G7</accession>
<feature type="compositionally biased region" description="Basic and acidic residues" evidence="1">
    <location>
        <begin position="79"/>
        <end position="88"/>
    </location>
</feature>
<evidence type="ECO:0000313" key="4">
    <source>
        <dbReference type="Proteomes" id="UP000612361"/>
    </source>
</evidence>
<dbReference type="EMBL" id="JACOGG010000003">
    <property type="protein sequence ID" value="MBC3934575.1"/>
    <property type="molecule type" value="Genomic_DNA"/>
</dbReference>
<proteinExistence type="predicted"/>
<dbReference type="InterPro" id="IPR018740">
    <property type="entry name" value="DUF2282_membr"/>
</dbReference>
<keyword evidence="4" id="KW-1185">Reference proteome</keyword>
<keyword evidence="2" id="KW-0732">Signal</keyword>
<sequence>MSNKTLIAMALAGLVTSAVAVAADDAKAPAKTEKCYGVAKAGQNDCATKSGTHSCAGQAKKDNDPGEWKKVPAGSCEKMGGKTEAPKS</sequence>
<feature type="signal peptide" evidence="2">
    <location>
        <begin position="1"/>
        <end position="22"/>
    </location>
</feature>